<evidence type="ECO:0000256" key="1">
    <source>
        <dbReference type="ARBA" id="ARBA00022729"/>
    </source>
</evidence>
<dbReference type="GO" id="GO:0030248">
    <property type="term" value="F:cellulose binding"/>
    <property type="evidence" value="ECO:0007669"/>
    <property type="project" value="InterPro"/>
</dbReference>
<dbReference type="InterPro" id="IPR000254">
    <property type="entry name" value="CBD"/>
</dbReference>
<gene>
    <name evidence="3" type="ORF">PF008_g21487</name>
</gene>
<proteinExistence type="predicted"/>
<dbReference type="AlphaFoldDB" id="A0A6G0QXG8"/>
<comment type="caution">
    <text evidence="3">The sequence shown here is derived from an EMBL/GenBank/DDBJ whole genome shotgun (WGS) entry which is preliminary data.</text>
</comment>
<protein>
    <recommendedName>
        <fullName evidence="2">CBM1 domain-containing protein</fullName>
    </recommendedName>
</protein>
<dbReference type="Proteomes" id="UP000486351">
    <property type="component" value="Unassembled WGS sequence"/>
</dbReference>
<dbReference type="GO" id="GO:0005975">
    <property type="term" value="P:carbohydrate metabolic process"/>
    <property type="evidence" value="ECO:0007669"/>
    <property type="project" value="InterPro"/>
</dbReference>
<evidence type="ECO:0000259" key="2">
    <source>
        <dbReference type="Pfam" id="PF00734"/>
    </source>
</evidence>
<dbReference type="EMBL" id="QXFY01001933">
    <property type="protein sequence ID" value="KAE9306364.1"/>
    <property type="molecule type" value="Genomic_DNA"/>
</dbReference>
<evidence type="ECO:0000313" key="3">
    <source>
        <dbReference type="EMBL" id="KAE9306364.1"/>
    </source>
</evidence>
<name>A0A6G0QXG8_9STRA</name>
<keyword evidence="1" id="KW-0732">Signal</keyword>
<reference evidence="3 4" key="1">
    <citation type="submission" date="2018-09" db="EMBL/GenBank/DDBJ databases">
        <title>Genomic investigation of the strawberry pathogen Phytophthora fragariae indicates pathogenicity is determined by transcriptional variation in three key races.</title>
        <authorList>
            <person name="Adams T.M."/>
            <person name="Armitage A.D."/>
            <person name="Sobczyk M.K."/>
            <person name="Bates H.J."/>
            <person name="Dunwell J.M."/>
            <person name="Nellist C.F."/>
            <person name="Harrison R.J."/>
        </authorList>
    </citation>
    <scope>NUCLEOTIDE SEQUENCE [LARGE SCALE GENOMIC DNA]</scope>
    <source>
        <strain evidence="3 4">NOV-77</strain>
    </source>
</reference>
<dbReference type="GO" id="GO:0005576">
    <property type="term" value="C:extracellular region"/>
    <property type="evidence" value="ECO:0007669"/>
    <property type="project" value="InterPro"/>
</dbReference>
<dbReference type="Pfam" id="PF00734">
    <property type="entry name" value="CBM_1"/>
    <property type="match status" value="1"/>
</dbReference>
<accession>A0A6G0QXG8</accession>
<organism evidence="3 4">
    <name type="scientific">Phytophthora fragariae</name>
    <dbReference type="NCBI Taxonomy" id="53985"/>
    <lineage>
        <taxon>Eukaryota</taxon>
        <taxon>Sar</taxon>
        <taxon>Stramenopiles</taxon>
        <taxon>Oomycota</taxon>
        <taxon>Peronosporomycetes</taxon>
        <taxon>Peronosporales</taxon>
        <taxon>Peronosporaceae</taxon>
        <taxon>Phytophthora</taxon>
    </lineage>
</organism>
<evidence type="ECO:0000313" key="4">
    <source>
        <dbReference type="Proteomes" id="UP000486351"/>
    </source>
</evidence>
<feature type="domain" description="CBM1" evidence="2">
    <location>
        <begin position="100"/>
        <end position="121"/>
    </location>
</feature>
<sequence>MIPHACAAAPTNSPGPILFVWILSSNPTQTRGQALTFIASQSAIYAVDLKSSSSNTNMKIFALAVAAVATVSAVEASEQASIHLRIHDKGGSCTITDASQCNGQNWTGSTCCADSNYECRWSDDGQNVQRCQAIDWYDGEYAVGTDNDKKEAPTKSYVDVWGDCSASDAVCADSTNWCVQHSDSYWQCKPATLGNGELCGQHDGTNEWDYPMCPVGQTCQPLETDMRCA</sequence>